<feature type="region of interest" description="Disordered" evidence="1">
    <location>
        <begin position="252"/>
        <end position="310"/>
    </location>
</feature>
<evidence type="ECO:0000313" key="2">
    <source>
        <dbReference type="EMBL" id="CDJ41129.1"/>
    </source>
</evidence>
<accession>U6KXS1</accession>
<feature type="compositionally biased region" description="Low complexity" evidence="1">
    <location>
        <begin position="259"/>
        <end position="283"/>
    </location>
</feature>
<feature type="compositionally biased region" description="Pro residues" evidence="1">
    <location>
        <begin position="298"/>
        <end position="308"/>
    </location>
</feature>
<evidence type="ECO:0000256" key="1">
    <source>
        <dbReference type="SAM" id="MobiDB-lite"/>
    </source>
</evidence>
<gene>
    <name evidence="2" type="ORF">ETH_00042660</name>
</gene>
<feature type="compositionally biased region" description="Low complexity" evidence="1">
    <location>
        <begin position="164"/>
        <end position="179"/>
    </location>
</feature>
<dbReference type="VEuPathDB" id="ToxoDB:ETH_00042660"/>
<sequence length="386" mass="38738">PPGRSSLPLPFRLLPVASRCQLQQLYPPRVDPWGLLGAPSLGSPGGPRGAPLRAEEAQELLADYFSVPRVLAVGDIFAVPRGPLTYGAPCCTSGCSKGAPQYPGGPPAGCPCCLSLHEVEHAEAFGLGAPRCAFLSSRVLCKASKNPDLGPLFVWGPRGPPGAPAAQQDGAAAATWGAPERPPRGPAAPGGAPLSPPQLTQRLGRGGPCSNRGPPLCHWGPSDPVFGCGGAESLHQVAMVFRVAALEGLGGPQGPPLGAPKGAPQGAPLGAPAGASSLGAPAGAPGGAPRGPSLGGPPEGPPGGPPSPFQCRVVVKGGTDLLLQEAPGRGAPPPYMMFHVLRRGPLPVLPSLRGPLDRLLRYAVTRLRLAAAAGDRGSALLCGAEG</sequence>
<reference evidence="2" key="1">
    <citation type="submission" date="2013-10" db="EMBL/GenBank/DDBJ databases">
        <title>Genomic analysis of the causative agents of coccidiosis in chickens.</title>
        <authorList>
            <person name="Reid A.J."/>
            <person name="Blake D."/>
            <person name="Billington K."/>
            <person name="Browne H."/>
            <person name="Dunn M."/>
            <person name="Hung S."/>
            <person name="Kawahara F."/>
            <person name="Miranda-Saavedra D."/>
            <person name="Mourier T."/>
            <person name="Nagra H."/>
            <person name="Otto T.D."/>
            <person name="Rawlings N."/>
            <person name="Sanchez A."/>
            <person name="Sanders M."/>
            <person name="Subramaniam C."/>
            <person name="Tay Y."/>
            <person name="Dear P."/>
            <person name="Doerig C."/>
            <person name="Gruber A."/>
            <person name="Parkinson J."/>
            <person name="Shirley M."/>
            <person name="Wan K.L."/>
            <person name="Berriman M."/>
            <person name="Tomley F."/>
            <person name="Pain A."/>
        </authorList>
    </citation>
    <scope>NUCLEOTIDE SEQUENCE [LARGE SCALE GENOMIC DNA]</scope>
    <source>
        <strain evidence="2">Houghton</strain>
    </source>
</reference>
<feature type="non-terminal residue" evidence="2">
    <location>
        <position position="1"/>
    </location>
</feature>
<dbReference type="AlphaFoldDB" id="U6KXS1"/>
<name>U6KXS1_EIMTE</name>
<dbReference type="VEuPathDB" id="ToxoDB:ETH2_1359100"/>
<dbReference type="RefSeq" id="XP_013231879.1">
    <property type="nucleotide sequence ID" value="XM_013376425.1"/>
</dbReference>
<dbReference type="Proteomes" id="UP000030747">
    <property type="component" value="Unassembled WGS sequence"/>
</dbReference>
<reference evidence="2" key="2">
    <citation type="submission" date="2013-10" db="EMBL/GenBank/DDBJ databases">
        <authorList>
            <person name="Aslett M."/>
        </authorList>
    </citation>
    <scope>NUCLEOTIDE SEQUENCE [LARGE SCALE GENOMIC DNA]</scope>
    <source>
        <strain evidence="2">Houghton</strain>
    </source>
</reference>
<organism evidence="2 3">
    <name type="scientific">Eimeria tenella</name>
    <name type="common">Coccidian parasite</name>
    <dbReference type="NCBI Taxonomy" id="5802"/>
    <lineage>
        <taxon>Eukaryota</taxon>
        <taxon>Sar</taxon>
        <taxon>Alveolata</taxon>
        <taxon>Apicomplexa</taxon>
        <taxon>Conoidasida</taxon>
        <taxon>Coccidia</taxon>
        <taxon>Eucoccidiorida</taxon>
        <taxon>Eimeriorina</taxon>
        <taxon>Eimeriidae</taxon>
        <taxon>Eimeria</taxon>
    </lineage>
</organism>
<dbReference type="GeneID" id="25257571"/>
<feature type="region of interest" description="Disordered" evidence="1">
    <location>
        <begin position="154"/>
        <end position="208"/>
    </location>
</feature>
<dbReference type="EMBL" id="HG675496">
    <property type="protein sequence ID" value="CDJ41129.1"/>
    <property type="molecule type" value="Genomic_DNA"/>
</dbReference>
<proteinExistence type="predicted"/>
<dbReference type="OrthoDB" id="347670at2759"/>
<protein>
    <submittedName>
        <fullName evidence="2">Uncharacterized protein</fullName>
    </submittedName>
</protein>
<keyword evidence="3" id="KW-1185">Reference proteome</keyword>
<evidence type="ECO:0000313" key="3">
    <source>
        <dbReference type="Proteomes" id="UP000030747"/>
    </source>
</evidence>